<protein>
    <recommendedName>
        <fullName evidence="1">UPF0246 protein Pla52n_05950</fullName>
    </recommendedName>
</protein>
<gene>
    <name evidence="2" type="ORF">Pla52n_05950</name>
</gene>
<evidence type="ECO:0000256" key="1">
    <source>
        <dbReference type="HAMAP-Rule" id="MF_00652"/>
    </source>
</evidence>
<name>A0A5C6B8C4_9BACT</name>
<sequence>MLIVVSPAKTLDFESRVSVPECTVPRLLDDAAQLADVLKSKSPAQLKRMMSISDKLAEQNHQRFQDWDASAHQSANDDGSRPAVMAFKGDVYLGLKADEMTPKQLLHAQDHLRILSGMYGILRPLDRMLPYRLEMGTTLKTKRGKDLYAFWGSRITDELNAQLAATKTPLLLNLASNEYFRSVRAGELNASVVAPVFKDFSNGKYKVLSFFAKKARGTMAAWVIKHKVKTLKKLVSFAEDGYTYDEASSTENAPVFLRTG</sequence>
<dbReference type="NCBIfam" id="NF002542">
    <property type="entry name" value="PRK02101.1-3"/>
    <property type="match status" value="1"/>
</dbReference>
<dbReference type="GO" id="GO:0033194">
    <property type="term" value="P:response to hydroperoxide"/>
    <property type="evidence" value="ECO:0007669"/>
    <property type="project" value="TreeGrafter"/>
</dbReference>
<dbReference type="GO" id="GO:0005829">
    <property type="term" value="C:cytosol"/>
    <property type="evidence" value="ECO:0007669"/>
    <property type="project" value="TreeGrafter"/>
</dbReference>
<dbReference type="Pfam" id="PF03883">
    <property type="entry name" value="H2O2_YaaD"/>
    <property type="match status" value="1"/>
</dbReference>
<dbReference type="Proteomes" id="UP000320176">
    <property type="component" value="Unassembled WGS sequence"/>
</dbReference>
<dbReference type="OrthoDB" id="9777133at2"/>
<dbReference type="PANTHER" id="PTHR30283:SF4">
    <property type="entry name" value="PEROXIDE STRESS RESISTANCE PROTEIN YAAA"/>
    <property type="match status" value="1"/>
</dbReference>
<dbReference type="RefSeq" id="WP_146518133.1">
    <property type="nucleotide sequence ID" value="NZ_CP151726.1"/>
</dbReference>
<comment type="caution">
    <text evidence="2">The sequence shown here is derived from an EMBL/GenBank/DDBJ whole genome shotgun (WGS) entry which is preliminary data.</text>
</comment>
<proteinExistence type="inferred from homology"/>
<reference evidence="2 3" key="1">
    <citation type="submission" date="2019-02" db="EMBL/GenBank/DDBJ databases">
        <title>Deep-cultivation of Planctomycetes and their phenomic and genomic characterization uncovers novel biology.</title>
        <authorList>
            <person name="Wiegand S."/>
            <person name="Jogler M."/>
            <person name="Boedeker C."/>
            <person name="Pinto D."/>
            <person name="Vollmers J."/>
            <person name="Rivas-Marin E."/>
            <person name="Kohn T."/>
            <person name="Peeters S.H."/>
            <person name="Heuer A."/>
            <person name="Rast P."/>
            <person name="Oberbeckmann S."/>
            <person name="Bunk B."/>
            <person name="Jeske O."/>
            <person name="Meyerdierks A."/>
            <person name="Storesund J.E."/>
            <person name="Kallscheuer N."/>
            <person name="Luecker S."/>
            <person name="Lage O.M."/>
            <person name="Pohl T."/>
            <person name="Merkel B.J."/>
            <person name="Hornburger P."/>
            <person name="Mueller R.-W."/>
            <person name="Bruemmer F."/>
            <person name="Labrenz M."/>
            <person name="Spormann A.M."/>
            <person name="Op Den Camp H."/>
            <person name="Overmann J."/>
            <person name="Amann R."/>
            <person name="Jetten M.S.M."/>
            <person name="Mascher T."/>
            <person name="Medema M.H."/>
            <person name="Devos D.P."/>
            <person name="Kaster A.-K."/>
            <person name="Ovreas L."/>
            <person name="Rohde M."/>
            <person name="Galperin M.Y."/>
            <person name="Jogler C."/>
        </authorList>
    </citation>
    <scope>NUCLEOTIDE SEQUENCE [LARGE SCALE GENOMIC DNA]</scope>
    <source>
        <strain evidence="2 3">Pla52n</strain>
    </source>
</reference>
<organism evidence="2 3">
    <name type="scientific">Stieleria varia</name>
    <dbReference type="NCBI Taxonomy" id="2528005"/>
    <lineage>
        <taxon>Bacteria</taxon>
        <taxon>Pseudomonadati</taxon>
        <taxon>Planctomycetota</taxon>
        <taxon>Planctomycetia</taxon>
        <taxon>Pirellulales</taxon>
        <taxon>Pirellulaceae</taxon>
        <taxon>Stieleria</taxon>
    </lineage>
</organism>
<accession>A0A5C6B8C4</accession>
<evidence type="ECO:0000313" key="2">
    <source>
        <dbReference type="EMBL" id="TWU08017.1"/>
    </source>
</evidence>
<comment type="similarity">
    <text evidence="1">Belongs to the UPF0246 family.</text>
</comment>
<dbReference type="PANTHER" id="PTHR30283">
    <property type="entry name" value="PEROXIDE STRESS RESPONSE PROTEIN YAAA"/>
    <property type="match status" value="1"/>
</dbReference>
<evidence type="ECO:0000313" key="3">
    <source>
        <dbReference type="Proteomes" id="UP000320176"/>
    </source>
</evidence>
<dbReference type="HAMAP" id="MF_00652">
    <property type="entry name" value="UPF0246"/>
    <property type="match status" value="1"/>
</dbReference>
<dbReference type="EMBL" id="SJPN01000001">
    <property type="protein sequence ID" value="TWU08017.1"/>
    <property type="molecule type" value="Genomic_DNA"/>
</dbReference>
<keyword evidence="3" id="KW-1185">Reference proteome</keyword>
<dbReference type="AlphaFoldDB" id="A0A5C6B8C4"/>
<dbReference type="InterPro" id="IPR005583">
    <property type="entry name" value="YaaA"/>
</dbReference>